<evidence type="ECO:0000256" key="1">
    <source>
        <dbReference type="SAM" id="MobiDB-lite"/>
    </source>
</evidence>
<dbReference type="AlphaFoldDB" id="A0A1J5QX31"/>
<evidence type="ECO:0000313" key="2">
    <source>
        <dbReference type="EMBL" id="OIQ82027.1"/>
    </source>
</evidence>
<gene>
    <name evidence="2" type="ORF">GALL_361870</name>
</gene>
<organism evidence="2">
    <name type="scientific">mine drainage metagenome</name>
    <dbReference type="NCBI Taxonomy" id="410659"/>
    <lineage>
        <taxon>unclassified sequences</taxon>
        <taxon>metagenomes</taxon>
        <taxon>ecological metagenomes</taxon>
    </lineage>
</organism>
<comment type="caution">
    <text evidence="2">The sequence shown here is derived from an EMBL/GenBank/DDBJ whole genome shotgun (WGS) entry which is preliminary data.</text>
</comment>
<feature type="compositionally biased region" description="Polar residues" evidence="1">
    <location>
        <begin position="81"/>
        <end position="94"/>
    </location>
</feature>
<feature type="region of interest" description="Disordered" evidence="1">
    <location>
        <begin position="57"/>
        <end position="97"/>
    </location>
</feature>
<accession>A0A1J5QX31</accession>
<proteinExistence type="predicted"/>
<name>A0A1J5QX31_9ZZZZ</name>
<protein>
    <submittedName>
        <fullName evidence="2">Uncharacterized protein</fullName>
    </submittedName>
</protein>
<sequence>MATDACRSSWATSCNDAPAFNVSVAAVWRSRWAWTVPRPARRAARATMQVMLTRSKGVNGATARTNTVRAPVRGRPRRKYSTTASPTSTGNGNRSVREPLPWIVRVPARQSMSDSSIAATSAQRSPSRRNSVMTAMSRRPTALVRSHASSNACT</sequence>
<dbReference type="EMBL" id="MLJW01000852">
    <property type="protein sequence ID" value="OIQ82027.1"/>
    <property type="molecule type" value="Genomic_DNA"/>
</dbReference>
<feature type="compositionally biased region" description="Polar residues" evidence="1">
    <location>
        <begin position="111"/>
        <end position="134"/>
    </location>
</feature>
<feature type="region of interest" description="Disordered" evidence="1">
    <location>
        <begin position="111"/>
        <end position="154"/>
    </location>
</feature>
<reference evidence="2" key="1">
    <citation type="submission" date="2016-10" db="EMBL/GenBank/DDBJ databases">
        <title>Sequence of Gallionella enrichment culture.</title>
        <authorList>
            <person name="Poehlein A."/>
            <person name="Muehling M."/>
            <person name="Daniel R."/>
        </authorList>
    </citation>
    <scope>NUCLEOTIDE SEQUENCE</scope>
</reference>